<dbReference type="GO" id="GO:0008519">
    <property type="term" value="F:ammonium channel activity"/>
    <property type="evidence" value="ECO:0007669"/>
    <property type="project" value="InterPro"/>
</dbReference>
<evidence type="ECO:0000259" key="15">
    <source>
        <dbReference type="PROSITE" id="PS50103"/>
    </source>
</evidence>
<dbReference type="Gene3D" id="1.10.3430.10">
    <property type="entry name" value="Ammonium transporter AmtB like domains"/>
    <property type="match status" value="1"/>
</dbReference>
<dbReference type="Pfam" id="PF13920">
    <property type="entry name" value="zf-C3HC4_3"/>
    <property type="match status" value="1"/>
</dbReference>
<feature type="domain" description="C3H1-type" evidence="15">
    <location>
        <begin position="706"/>
        <end position="734"/>
    </location>
</feature>
<dbReference type="InterPro" id="IPR001841">
    <property type="entry name" value="Znf_RING"/>
</dbReference>
<dbReference type="GO" id="GO:0008270">
    <property type="term" value="F:zinc ion binding"/>
    <property type="evidence" value="ECO:0007669"/>
    <property type="project" value="UniProtKB-KW"/>
</dbReference>
<dbReference type="Pfam" id="PF00909">
    <property type="entry name" value="Ammonium_transp"/>
    <property type="match status" value="1"/>
</dbReference>
<dbReference type="Pfam" id="PF00642">
    <property type="entry name" value="zf-CCCH"/>
    <property type="match status" value="1"/>
</dbReference>
<dbReference type="InterPro" id="IPR024041">
    <property type="entry name" value="NH4_transpt_AmtB-like_dom"/>
</dbReference>
<keyword evidence="5 11" id="KW-0479">Metal-binding</keyword>
<proteinExistence type="inferred from homology"/>
<dbReference type="InterPro" id="IPR036855">
    <property type="entry name" value="Znf_CCCH_sf"/>
</dbReference>
<feature type="transmembrane region" description="Helical" evidence="13">
    <location>
        <begin position="295"/>
        <end position="312"/>
    </location>
</feature>
<evidence type="ECO:0008006" key="18">
    <source>
        <dbReference type="Google" id="ProtNLM"/>
    </source>
</evidence>
<organism evidence="16 17">
    <name type="scientific">Frieseomelitta varia</name>
    <dbReference type="NCBI Taxonomy" id="561572"/>
    <lineage>
        <taxon>Eukaryota</taxon>
        <taxon>Metazoa</taxon>
        <taxon>Ecdysozoa</taxon>
        <taxon>Arthropoda</taxon>
        <taxon>Hexapoda</taxon>
        <taxon>Insecta</taxon>
        <taxon>Pterygota</taxon>
        <taxon>Neoptera</taxon>
        <taxon>Endopterygota</taxon>
        <taxon>Hymenoptera</taxon>
        <taxon>Apocrita</taxon>
        <taxon>Aculeata</taxon>
        <taxon>Apoidea</taxon>
        <taxon>Anthophila</taxon>
        <taxon>Apidae</taxon>
        <taxon>Frieseomelitta</taxon>
    </lineage>
</organism>
<dbReference type="GO" id="GO:0097272">
    <property type="term" value="P:ammonium homeostasis"/>
    <property type="evidence" value="ECO:0007669"/>
    <property type="project" value="TreeGrafter"/>
</dbReference>
<comment type="caution">
    <text evidence="16">The sequence shown here is derived from an EMBL/GenBank/DDBJ whole genome shotgun (WGS) entry which is preliminary data.</text>
</comment>
<dbReference type="PROSITE" id="PS50103">
    <property type="entry name" value="ZF_C3H1"/>
    <property type="match status" value="1"/>
</dbReference>
<feature type="zinc finger region" description="C3H1-type" evidence="11">
    <location>
        <begin position="706"/>
        <end position="734"/>
    </location>
</feature>
<feature type="transmembrane region" description="Helical" evidence="13">
    <location>
        <begin position="317"/>
        <end position="335"/>
    </location>
</feature>
<feature type="transmembrane region" description="Helical" evidence="13">
    <location>
        <begin position="145"/>
        <end position="167"/>
    </location>
</feature>
<dbReference type="SMART" id="SM00356">
    <property type="entry name" value="ZnF_C3H1"/>
    <property type="match status" value="1"/>
</dbReference>
<dbReference type="Proteomes" id="UP000655588">
    <property type="component" value="Unassembled WGS sequence"/>
</dbReference>
<feature type="compositionally biased region" description="Basic and acidic residues" evidence="12">
    <location>
        <begin position="588"/>
        <end position="597"/>
    </location>
</feature>
<dbReference type="FunFam" id="1.10.3430.10:FF:000008">
    <property type="entry name" value="Ammonium transporter"/>
    <property type="match status" value="1"/>
</dbReference>
<dbReference type="InterPro" id="IPR017907">
    <property type="entry name" value="Znf_RING_CS"/>
</dbReference>
<feature type="transmembrane region" description="Helical" evidence="13">
    <location>
        <begin position="386"/>
        <end position="414"/>
    </location>
</feature>
<comment type="subcellular location">
    <subcellularLocation>
        <location evidence="1">Membrane</location>
        <topology evidence="1">Multi-pass membrane protein</topology>
    </subcellularLocation>
</comment>
<dbReference type="PROSITE" id="PS50089">
    <property type="entry name" value="ZF_RING_2"/>
    <property type="match status" value="1"/>
</dbReference>
<dbReference type="EMBL" id="WNWW01000337">
    <property type="protein sequence ID" value="KAF3426190.1"/>
    <property type="molecule type" value="Genomic_DNA"/>
</dbReference>
<dbReference type="SUPFAM" id="SSF90229">
    <property type="entry name" value="CCCH zinc finger"/>
    <property type="match status" value="1"/>
</dbReference>
<feature type="transmembrane region" description="Helical" evidence="13">
    <location>
        <begin position="347"/>
        <end position="365"/>
    </location>
</feature>
<evidence type="ECO:0000256" key="8">
    <source>
        <dbReference type="ARBA" id="ARBA00022989"/>
    </source>
</evidence>
<feature type="domain" description="RING-type" evidence="14">
    <location>
        <begin position="775"/>
        <end position="813"/>
    </location>
</feature>
<keyword evidence="8 13" id="KW-1133">Transmembrane helix</keyword>
<keyword evidence="6 11" id="KW-0863">Zinc-finger</keyword>
<keyword evidence="3" id="KW-0813">Transport</keyword>
<evidence type="ECO:0000256" key="11">
    <source>
        <dbReference type="PROSITE-ProRule" id="PRU00723"/>
    </source>
</evidence>
<evidence type="ECO:0000256" key="12">
    <source>
        <dbReference type="SAM" id="MobiDB-lite"/>
    </source>
</evidence>
<dbReference type="PROSITE" id="PS00518">
    <property type="entry name" value="ZF_RING_1"/>
    <property type="match status" value="1"/>
</dbReference>
<evidence type="ECO:0000313" key="17">
    <source>
        <dbReference type="Proteomes" id="UP000655588"/>
    </source>
</evidence>
<evidence type="ECO:0000259" key="14">
    <source>
        <dbReference type="PROSITE" id="PS50089"/>
    </source>
</evidence>
<feature type="region of interest" description="Disordered" evidence="12">
    <location>
        <begin position="545"/>
        <end position="625"/>
    </location>
</feature>
<reference evidence="16" key="1">
    <citation type="submission" date="2019-11" db="EMBL/GenBank/DDBJ databases">
        <title>The nuclear and mitochondrial genomes of Frieseomelitta varia - a highly eusocial stingless bee (Meliponini) with a permanently sterile worker caste.</title>
        <authorList>
            <person name="Freitas F.C.P."/>
            <person name="Lourenco A.P."/>
            <person name="Nunes F.M.F."/>
            <person name="Paschoal A.R."/>
            <person name="Abreu F.C.P."/>
            <person name="Barbin F.O."/>
            <person name="Bataglia L."/>
            <person name="Cardoso-Junior C.A.M."/>
            <person name="Cervoni M.S."/>
            <person name="Silva S.R."/>
            <person name="Dalarmi F."/>
            <person name="Del Lama M.A."/>
            <person name="Depintor T.S."/>
            <person name="Ferreira K.M."/>
            <person name="Goria P.S."/>
            <person name="Jaskot M.C."/>
            <person name="Lago D.C."/>
            <person name="Luna-Lucena D."/>
            <person name="Moda L.M."/>
            <person name="Nascimento L."/>
            <person name="Pedrino M."/>
            <person name="Rabico F.O."/>
            <person name="Sanches F.C."/>
            <person name="Santos D.E."/>
            <person name="Santos C.G."/>
            <person name="Vieira J."/>
            <person name="Lopes T.F."/>
            <person name="Barchuk A.R."/>
            <person name="Hartfelder K."/>
            <person name="Simoes Z.L.P."/>
            <person name="Bitondi M.M.G."/>
            <person name="Pinheiro D.G."/>
        </authorList>
    </citation>
    <scope>NUCLEOTIDE SEQUENCE</scope>
    <source>
        <strain evidence="16">USP_RPSP 00005682</strain>
        <tissue evidence="16">Whole individual</tissue>
    </source>
</reference>
<sequence length="847" mass="93850">MEVENNETNITNASIAERYIASAFNLNPEDSNWIVTNSFIIFTMQTGFGMLESGCVSLKNEVNIMMKNVVDIVLGGLTYWAFGFAMSFGTSKFNNPFIGLGEFLIDPSVEDTLMGPKCAAFLFQLSFATTSTTIVSGAMAERCNFKAYCLFSFLNTIVYCVPAGWLWGDQGFLKKMGAVDIAGSGAVHLVGGSSALACAIMLGPRVGRYDNGIDPLPLGCPVNAIMGLFTFLIHRFELWGWLAFNSGSTYGISGQRWQYAARAAVSTMLGSMGGGLIGLGFSLNGPDRIDILSQINGILGSLVAVTGGCFLFRAWEAIIVGMVGAFITCFSMPILDKMHIDDPVGASATHGASGIWGIIAIGLFADNPHPLDTTSGRKGLFKGGGWCLLGVQCLTVVCLAFWSFIVSVILLWFINKIIPIRMSIHDELLGADLVEHRIRHPQIGISRAMSALRPASQKHELNNVHPIGINPGHDSYIEKHNRKNRLKYGKQLILGRKLSKSPKLNTVTDAKHWNQVVYKTNMEDAESNIDKKNCTFLFKRRKIRSTAARKRKTANDGNESSEDETTVVKKEKKQDDNNPMKQSTNTKRLKDQQKDIDNDSSEEESVTVSYKSSRTPMPAGPSDQGATAILETETEKDKDAQALFEKAQKINEELEGKEDDKIYRGLNNYAQYYKKKDTAAGNASSGMVRKGPIRAPSNLRATVRWDYQPDICKDYKETGFCGFGDSCKFLHDRSDYKLGWQLEREAATGEYNNSGDEDDKKYEIDSDEETLPFKCFICRNSFTDPVVTKCKHYFCEKCALEHYKKSTRCYICSVQTNGVFNPAKELIARTKMEEKAKSVEDDEISDE</sequence>
<feature type="transmembrane region" description="Helical" evidence="13">
    <location>
        <begin position="179"/>
        <end position="202"/>
    </location>
</feature>
<evidence type="ECO:0000256" key="7">
    <source>
        <dbReference type="ARBA" id="ARBA00022833"/>
    </source>
</evidence>
<evidence type="ECO:0000256" key="13">
    <source>
        <dbReference type="SAM" id="Phobius"/>
    </source>
</evidence>
<accession>A0A833VVV8</accession>
<feature type="compositionally biased region" description="Polar residues" evidence="12">
    <location>
        <begin position="606"/>
        <end position="615"/>
    </location>
</feature>
<dbReference type="CDD" id="cd16539">
    <property type="entry name" value="RING-HC_RNF113A_B"/>
    <property type="match status" value="1"/>
</dbReference>
<evidence type="ECO:0000256" key="9">
    <source>
        <dbReference type="ARBA" id="ARBA00023136"/>
    </source>
</evidence>
<dbReference type="PANTHER" id="PTHR11730:SF58">
    <property type="entry name" value="AMMONIUM TRANSPORTER"/>
    <property type="match status" value="1"/>
</dbReference>
<dbReference type="SUPFAM" id="SSF57850">
    <property type="entry name" value="RING/U-box"/>
    <property type="match status" value="1"/>
</dbReference>
<keyword evidence="9 13" id="KW-0472">Membrane</keyword>
<feature type="transmembrane region" description="Helical" evidence="13">
    <location>
        <begin position="263"/>
        <end position="283"/>
    </location>
</feature>
<evidence type="ECO:0000256" key="10">
    <source>
        <dbReference type="ARBA" id="ARBA00023177"/>
    </source>
</evidence>
<gene>
    <name evidence="16" type="ORF">E2986_12937</name>
</gene>
<evidence type="ECO:0000256" key="3">
    <source>
        <dbReference type="ARBA" id="ARBA00022448"/>
    </source>
</evidence>
<dbReference type="InterPro" id="IPR013083">
    <property type="entry name" value="Znf_RING/FYVE/PHD"/>
</dbReference>
<feature type="transmembrane region" description="Helical" evidence="13">
    <location>
        <begin position="72"/>
        <end position="90"/>
    </location>
</feature>
<keyword evidence="17" id="KW-1185">Reference proteome</keyword>
<keyword evidence="4 13" id="KW-0812">Transmembrane</keyword>
<evidence type="ECO:0000256" key="5">
    <source>
        <dbReference type="ARBA" id="ARBA00022723"/>
    </source>
</evidence>
<dbReference type="SMART" id="SM00184">
    <property type="entry name" value="RING"/>
    <property type="match status" value="1"/>
</dbReference>
<name>A0A833VVV8_9HYME</name>
<evidence type="ECO:0000256" key="2">
    <source>
        <dbReference type="ARBA" id="ARBA00005887"/>
    </source>
</evidence>
<protein>
    <recommendedName>
        <fullName evidence="18">Ammonium transporter</fullName>
    </recommendedName>
</protein>
<dbReference type="AlphaFoldDB" id="A0A833VVV8"/>
<comment type="similarity">
    <text evidence="2">Belongs to the ammonia transporter channel (TC 1.A.11.2) family.</text>
</comment>
<evidence type="ECO:0000256" key="6">
    <source>
        <dbReference type="ARBA" id="ARBA00022771"/>
    </source>
</evidence>
<keyword evidence="10" id="KW-0924">Ammonia transport</keyword>
<dbReference type="GO" id="GO:0005886">
    <property type="term" value="C:plasma membrane"/>
    <property type="evidence" value="ECO:0007669"/>
    <property type="project" value="TreeGrafter"/>
</dbReference>
<keyword evidence="7 11" id="KW-0862">Zinc</keyword>
<evidence type="ECO:0000313" key="16">
    <source>
        <dbReference type="EMBL" id="KAF3426190.1"/>
    </source>
</evidence>
<dbReference type="SUPFAM" id="SSF111352">
    <property type="entry name" value="Ammonium transporter"/>
    <property type="match status" value="1"/>
</dbReference>
<dbReference type="Gene3D" id="3.30.40.10">
    <property type="entry name" value="Zinc/RING finger domain, C3HC4 (zinc finger)"/>
    <property type="match status" value="1"/>
</dbReference>
<evidence type="ECO:0000256" key="4">
    <source>
        <dbReference type="ARBA" id="ARBA00022692"/>
    </source>
</evidence>
<dbReference type="FunFam" id="3.30.40.10:FF:000045">
    <property type="entry name" value="RING finger protein 113A"/>
    <property type="match status" value="1"/>
</dbReference>
<dbReference type="PANTHER" id="PTHR11730">
    <property type="entry name" value="AMMONIUM TRANSPORTER"/>
    <property type="match status" value="1"/>
</dbReference>
<dbReference type="InterPro" id="IPR000571">
    <property type="entry name" value="Znf_CCCH"/>
</dbReference>
<dbReference type="InterPro" id="IPR029020">
    <property type="entry name" value="Ammonium/urea_transptr"/>
</dbReference>
<evidence type="ECO:0000256" key="1">
    <source>
        <dbReference type="ARBA" id="ARBA00004141"/>
    </source>
</evidence>
<feature type="compositionally biased region" description="Basic and acidic residues" evidence="12">
    <location>
        <begin position="566"/>
        <end position="578"/>
    </location>
</feature>